<dbReference type="Proteomes" id="UP001168821">
    <property type="component" value="Unassembled WGS sequence"/>
</dbReference>
<comment type="caution">
    <text evidence="1">The sequence shown here is derived from an EMBL/GenBank/DDBJ whole genome shotgun (WGS) entry which is preliminary data.</text>
</comment>
<evidence type="ECO:0000313" key="2">
    <source>
        <dbReference type="Proteomes" id="UP001168821"/>
    </source>
</evidence>
<name>A0AA38IDP5_9CUCU</name>
<organism evidence="1 2">
    <name type="scientific">Zophobas morio</name>
    <dbReference type="NCBI Taxonomy" id="2755281"/>
    <lineage>
        <taxon>Eukaryota</taxon>
        <taxon>Metazoa</taxon>
        <taxon>Ecdysozoa</taxon>
        <taxon>Arthropoda</taxon>
        <taxon>Hexapoda</taxon>
        <taxon>Insecta</taxon>
        <taxon>Pterygota</taxon>
        <taxon>Neoptera</taxon>
        <taxon>Endopterygota</taxon>
        <taxon>Coleoptera</taxon>
        <taxon>Polyphaga</taxon>
        <taxon>Cucujiformia</taxon>
        <taxon>Tenebrionidae</taxon>
        <taxon>Zophobas</taxon>
    </lineage>
</organism>
<evidence type="ECO:0000313" key="1">
    <source>
        <dbReference type="EMBL" id="KAJ3654345.1"/>
    </source>
</evidence>
<protein>
    <recommendedName>
        <fullName evidence="3">Zinc finger PHD-type domain-containing protein</fullName>
    </recommendedName>
</protein>
<accession>A0AA38IDP5</accession>
<dbReference type="InterPro" id="IPR011011">
    <property type="entry name" value="Znf_FYVE_PHD"/>
</dbReference>
<reference evidence="1" key="1">
    <citation type="journal article" date="2023" name="G3 (Bethesda)">
        <title>Whole genome assemblies of Zophobas morio and Tenebrio molitor.</title>
        <authorList>
            <person name="Kaur S."/>
            <person name="Stinson S.A."/>
            <person name="diCenzo G.C."/>
        </authorList>
    </citation>
    <scope>NUCLEOTIDE SEQUENCE</scope>
    <source>
        <strain evidence="1">QUZm001</strain>
    </source>
</reference>
<evidence type="ECO:0008006" key="3">
    <source>
        <dbReference type="Google" id="ProtNLM"/>
    </source>
</evidence>
<gene>
    <name evidence="1" type="ORF">Zmor_013538</name>
</gene>
<proteinExistence type="predicted"/>
<dbReference type="EMBL" id="JALNTZ010000004">
    <property type="protein sequence ID" value="KAJ3654345.1"/>
    <property type="molecule type" value="Genomic_DNA"/>
</dbReference>
<dbReference type="AlphaFoldDB" id="A0AA38IDP5"/>
<dbReference type="SUPFAM" id="SSF57903">
    <property type="entry name" value="FYVE/PHD zinc finger"/>
    <property type="match status" value="1"/>
</dbReference>
<sequence>MSTNIKCSKCANDWPGDKLLCDMCYLPIHSSCVGILKAEKACLLNKNRKINFFCGNCDIVKILGALKGEIAILKAEVDELKNNNRSNSEPTKNCLEELIDELEGRQRGSNNLILANVIKSDKEIPNQRKVDDFTKCE</sequence>
<keyword evidence="2" id="KW-1185">Reference proteome</keyword>